<evidence type="ECO:0000313" key="3">
    <source>
        <dbReference type="Proteomes" id="UP000203464"/>
    </source>
</evidence>
<dbReference type="Proteomes" id="UP000203464">
    <property type="component" value="Unassembled WGS sequence"/>
</dbReference>
<sequence>MALKWIGTRTQERGVFNPAGLSREQGSVSVGSDLLARGSLMLEVSVRPQMHPVNLLRFGALDPWPSGLTVCLEPDGTVRLMMRQGTRHLATALKTTLGSDVQTAHITYIWDAPKRRGRLSVYIPDHGRLWQTEVISPFPLSTRDAQRIITDTDGCMIDPKVAFVAIADAPCPLGPIPGLCGSAAVDTRDGPKTLRDIVPGDFVITQGGRSVRVLWSGSTTVPALGRFAPMILRRPYMSLWDDLVTSRDQRVCLAGSEVEYLFGEERVSTAVRHLEVRNCAGPARPTPHVMTYHQILLETHEIMVVNGALVESFDGSAVLNAPAMTKWSVLADIAPELRPQRVGLAAPVLQGYEALTLTGATIG</sequence>
<accession>A0A238KDN1</accession>
<organism evidence="2 3">
    <name type="scientific">Octadecabacter ascidiaceicola</name>
    <dbReference type="NCBI Taxonomy" id="1655543"/>
    <lineage>
        <taxon>Bacteria</taxon>
        <taxon>Pseudomonadati</taxon>
        <taxon>Pseudomonadota</taxon>
        <taxon>Alphaproteobacteria</taxon>
        <taxon>Rhodobacterales</taxon>
        <taxon>Roseobacteraceae</taxon>
        <taxon>Octadecabacter</taxon>
    </lineage>
</organism>
<evidence type="ECO:0000259" key="1">
    <source>
        <dbReference type="Pfam" id="PF13403"/>
    </source>
</evidence>
<dbReference type="RefSeq" id="WP_093996650.1">
    <property type="nucleotide sequence ID" value="NZ_FXYD01000003.1"/>
</dbReference>
<dbReference type="Pfam" id="PF13403">
    <property type="entry name" value="Hint_2"/>
    <property type="match status" value="1"/>
</dbReference>
<dbReference type="AlphaFoldDB" id="A0A238KDN1"/>
<name>A0A238KDN1_9RHOB</name>
<dbReference type="InterPro" id="IPR028992">
    <property type="entry name" value="Hedgehog/Intein_dom"/>
</dbReference>
<reference evidence="3" key="1">
    <citation type="submission" date="2017-05" db="EMBL/GenBank/DDBJ databases">
        <authorList>
            <person name="Rodrigo-Torres L."/>
            <person name="Arahal R. D."/>
            <person name="Lucena T."/>
        </authorList>
    </citation>
    <scope>NUCLEOTIDE SEQUENCE [LARGE SCALE GENOMIC DNA]</scope>
    <source>
        <strain evidence="3">CECT 8868</strain>
    </source>
</reference>
<gene>
    <name evidence="2" type="ORF">OCA8868_02280</name>
</gene>
<dbReference type="EMBL" id="FXYD01000003">
    <property type="protein sequence ID" value="SMX40116.1"/>
    <property type="molecule type" value="Genomic_DNA"/>
</dbReference>
<evidence type="ECO:0000313" key="2">
    <source>
        <dbReference type="EMBL" id="SMX40116.1"/>
    </source>
</evidence>
<keyword evidence="3" id="KW-1185">Reference proteome</keyword>
<protein>
    <recommendedName>
        <fullName evidence="1">Hedgehog/Intein (Hint) domain-containing protein</fullName>
    </recommendedName>
</protein>
<dbReference type="OrthoDB" id="6305173at2"/>
<feature type="domain" description="Hedgehog/Intein (Hint)" evidence="1">
    <location>
        <begin position="182"/>
        <end position="313"/>
    </location>
</feature>
<proteinExistence type="predicted"/>